<keyword evidence="2" id="KW-1185">Reference proteome</keyword>
<evidence type="ECO:0000313" key="2">
    <source>
        <dbReference type="Proteomes" id="UP001432251"/>
    </source>
</evidence>
<evidence type="ECO:0000313" key="1">
    <source>
        <dbReference type="EMBL" id="WWQ63029.1"/>
    </source>
</evidence>
<reference evidence="1" key="1">
    <citation type="journal article" date="2025" name="Int. J. Syst. Evol. Microbiol.">
        <title>Streptomyces citrinus sp. nov., with yellow diffusible pigment.</title>
        <authorList>
            <person name="He Y."/>
            <person name="Yang E."/>
            <person name="Xu J."/>
            <person name="Sun Y."/>
            <person name="Sun L."/>
        </authorList>
    </citation>
    <scope>NUCLEOTIDE SEQUENCE</scope>
    <source>
        <strain evidence="1">Q6</strain>
    </source>
</reference>
<dbReference type="Proteomes" id="UP001432251">
    <property type="component" value="Chromosome"/>
</dbReference>
<dbReference type="EMBL" id="CP146022">
    <property type="protein sequence ID" value="WWQ63029.1"/>
    <property type="molecule type" value="Genomic_DNA"/>
</dbReference>
<name>A0ACD5A7A5_9ACTN</name>
<organism evidence="1 2">
    <name type="scientific">Streptomyces citrinus</name>
    <dbReference type="NCBI Taxonomy" id="3118173"/>
    <lineage>
        <taxon>Bacteria</taxon>
        <taxon>Bacillati</taxon>
        <taxon>Actinomycetota</taxon>
        <taxon>Actinomycetes</taxon>
        <taxon>Kitasatosporales</taxon>
        <taxon>Streptomycetaceae</taxon>
        <taxon>Streptomyces</taxon>
    </lineage>
</organism>
<proteinExistence type="predicted"/>
<protein>
    <submittedName>
        <fullName evidence="1">Barstar family protein</fullName>
    </submittedName>
</protein>
<sequence>MSGLHEAVAEAGWAVRVVDLAGAADKAALMDRCAAALDLPGWFGRNWDALADVLSDPGVWPRAATAGLVVVVTGWSEFGGRCPVEWETAREVFEEAVERRRASDTALTVLLGLS</sequence>
<accession>A0ACD5A7A5</accession>
<gene>
    <name evidence="1" type="ORF">V2W30_06490</name>
</gene>